<dbReference type="Gene3D" id="1.10.30.50">
    <property type="match status" value="1"/>
</dbReference>
<evidence type="ECO:0000313" key="1">
    <source>
        <dbReference type="EMBL" id="MEF2293158.1"/>
    </source>
</evidence>
<protein>
    <recommendedName>
        <fullName evidence="3">HNH endonuclease</fullName>
    </recommendedName>
</protein>
<keyword evidence="2" id="KW-1185">Reference proteome</keyword>
<reference evidence="1 2" key="1">
    <citation type="submission" date="2024-01" db="EMBL/GenBank/DDBJ databases">
        <title>Survival strategy associated with biotechnological potential of Virgibacillus dokdonensis T4.6 isolated from salt-fermented shrimp paste.</title>
        <authorList>
            <person name="Doan T.V."/>
            <person name="Quach N.T."/>
            <person name="Phi Q.-T."/>
        </authorList>
    </citation>
    <scope>NUCLEOTIDE SEQUENCE [LARGE SCALE GENOMIC DNA]</scope>
    <source>
        <strain evidence="1 2">T4.6</strain>
    </source>
</reference>
<evidence type="ECO:0008006" key="3">
    <source>
        <dbReference type="Google" id="ProtNLM"/>
    </source>
</evidence>
<organism evidence="1 2">
    <name type="scientific">Virgibacillus dokdonensis</name>
    <dbReference type="NCBI Taxonomy" id="302167"/>
    <lineage>
        <taxon>Bacteria</taxon>
        <taxon>Bacillati</taxon>
        <taxon>Bacillota</taxon>
        <taxon>Bacilli</taxon>
        <taxon>Bacillales</taxon>
        <taxon>Bacillaceae</taxon>
        <taxon>Virgibacillus</taxon>
    </lineage>
</organism>
<gene>
    <name evidence="1" type="ORF">V2W34_14245</name>
</gene>
<dbReference type="Proteomes" id="UP001356080">
    <property type="component" value="Unassembled WGS sequence"/>
</dbReference>
<sequence>MWKVSNDINKSYLDIFEDSVIIPIFDIIIEFRYKIEKGIILTSCEKDVWKKTDSFCKKDKRSRDLLEYILQKKFKNESIEDIIFNIVITLKKSEIDDYINLYLYQNREVGKGNYSLIKKEVSPYFKKLFTKFYYSEFFIDDTIWFMLTGGNYKRKSFHQNFKLENDLYVCPYCDIDTTVSTYNNNVEHFLPKSKFPFLAMNPYNLISSCIACNLPQEGKGESTIIPVITPYNAQISQAFSFNVDFSDEIIYVEKNGDKEKDNFIDLLNLTERYADPIVYKSLDKKAASLFSSISNYANASYKEIERYLSEREKTENLILALRSVITKYPDYKRYL</sequence>
<name>A0ABU7VK50_9BACI</name>
<evidence type="ECO:0000313" key="2">
    <source>
        <dbReference type="Proteomes" id="UP001356080"/>
    </source>
</evidence>
<accession>A0ABU7VK50</accession>
<dbReference type="RefSeq" id="WP_331805706.1">
    <property type="nucleotide sequence ID" value="NZ_JAZHPM010000026.1"/>
</dbReference>
<dbReference type="EMBL" id="JAZHPM010000026">
    <property type="protein sequence ID" value="MEF2293158.1"/>
    <property type="molecule type" value="Genomic_DNA"/>
</dbReference>
<comment type="caution">
    <text evidence="1">The sequence shown here is derived from an EMBL/GenBank/DDBJ whole genome shotgun (WGS) entry which is preliminary data.</text>
</comment>
<proteinExistence type="predicted"/>